<evidence type="ECO:0000256" key="2">
    <source>
        <dbReference type="ARBA" id="ARBA00005273"/>
    </source>
</evidence>
<protein>
    <recommendedName>
        <fullName evidence="3 13">General transcription and DNA repair factor IIH subunit TFB4</fullName>
        <shortName evidence="13">TFIIH subunit TFB4</shortName>
    </recommendedName>
    <alternativeName>
        <fullName evidence="12 13">RNA polymerase II transcription factor B subunit 4</fullName>
    </alternativeName>
</protein>
<keyword evidence="7 13" id="KW-0862">Zinc</keyword>
<feature type="non-terminal residue" evidence="14">
    <location>
        <position position="1"/>
    </location>
</feature>
<sequence>NLLVLIIDTNPIVWRKSNFSLKEALRHILVFINAHLALKHDNDVAIIASHVGVSKFLYPIPMTHENSDKTIFPNMYQKFRVIDEKVIANMSALFEDVDTPNNHPDKASSMIAGALSMALCYINRITKADEIGHVKSRILIISVSPDSPYQYISIMNCIFSAQKLCIPIDVCKVYGSDTPVFLQQASHITGGKYLKLDMPQGLLQFLMIAFLPDRYNKKYLCLPGEERVDFGAACFCHKKIIDVGYVCSVCLSIFCRPLDECSTCRYFLKFIYRYLQIFSYLRYLEVFFFNFFKNEVDVDISQTKWADHLRPDAIA</sequence>
<evidence type="ECO:0000256" key="10">
    <source>
        <dbReference type="ARBA" id="ARBA00023204"/>
    </source>
</evidence>
<dbReference type="GO" id="GO:0008270">
    <property type="term" value="F:zinc ion binding"/>
    <property type="evidence" value="ECO:0007669"/>
    <property type="project" value="UniProtKB-KW"/>
</dbReference>
<evidence type="ECO:0000256" key="4">
    <source>
        <dbReference type="ARBA" id="ARBA00022723"/>
    </source>
</evidence>
<keyword evidence="8 13" id="KW-0805">Transcription regulation</keyword>
<comment type="subunit">
    <text evidence="13">Component of the 7-subunit TFIIH core complex composed of XPB/SSL2, XPD/RAD3, SSL1, TFB1, TFB2, TFB4 and TFB5, which is active in NER. The core complex associates with the 3-subunit CTD-kinase module TFIIK composed of CCL1, KIN28 and TFB3 to form the 10-subunit holoenzyme (holo-TFIIH) active in transcription.</text>
</comment>
<comment type="function">
    <text evidence="13">Component of the general transcription and DNA repair factor IIH (TFIIH) core complex, which is involved in general and transcription-coupled nucleotide excision repair (NER) of damaged DNA and, when complexed to TFIIK, in RNA transcription by RNA polymerase II. In NER, TFIIH acts by opening DNA around the lesion to allow the excision of the damaged oligonucleotide and its replacement by a new DNA fragment. In transcription, TFIIH has an essential role in transcription initiation. When the pre-initiation complex (PIC) has been established, TFIIH is required for promoter opening and promoter escape. Phosphorylation of the C-terminal tail (CTD) of the largest subunit of RNA polymerase II by the kinase module TFIIK controls the initiation of transcription.</text>
</comment>
<keyword evidence="9 13" id="KW-0804">Transcription</keyword>
<dbReference type="GO" id="GO:0005675">
    <property type="term" value="C:transcription factor TFIIH holo complex"/>
    <property type="evidence" value="ECO:0007669"/>
    <property type="project" value="UniProtKB-UniRule"/>
</dbReference>
<name>A0A397UXX2_9GLOM</name>
<comment type="similarity">
    <text evidence="2 13">Belongs to the TFB4 family.</text>
</comment>
<evidence type="ECO:0000256" key="1">
    <source>
        <dbReference type="ARBA" id="ARBA00004123"/>
    </source>
</evidence>
<dbReference type="PANTHER" id="PTHR12831">
    <property type="entry name" value="TRANSCRIPTION INITIATION FACTOR IIH TFIIH , POLYPEPTIDE 3-RELATED"/>
    <property type="match status" value="1"/>
</dbReference>
<gene>
    <name evidence="14" type="ORF">C2G38_1972298</name>
</gene>
<dbReference type="Gene3D" id="3.40.50.410">
    <property type="entry name" value="von Willebrand factor, type A domain"/>
    <property type="match status" value="1"/>
</dbReference>
<comment type="subcellular location">
    <subcellularLocation>
        <location evidence="1 13">Nucleus</location>
    </subcellularLocation>
</comment>
<evidence type="ECO:0000256" key="13">
    <source>
        <dbReference type="RuleBase" id="RU368090"/>
    </source>
</evidence>
<evidence type="ECO:0000256" key="8">
    <source>
        <dbReference type="ARBA" id="ARBA00023015"/>
    </source>
</evidence>
<dbReference type="GO" id="GO:0006289">
    <property type="term" value="P:nucleotide-excision repair"/>
    <property type="evidence" value="ECO:0007669"/>
    <property type="project" value="UniProtKB-UniRule"/>
</dbReference>
<dbReference type="OrthoDB" id="17307at2759"/>
<evidence type="ECO:0000256" key="11">
    <source>
        <dbReference type="ARBA" id="ARBA00023242"/>
    </source>
</evidence>
<keyword evidence="15" id="KW-1185">Reference proteome</keyword>
<dbReference type="InterPro" id="IPR004600">
    <property type="entry name" value="TFIIH_Tfb4/GTF2H3"/>
</dbReference>
<dbReference type="GO" id="GO:0000439">
    <property type="term" value="C:transcription factor TFIIH core complex"/>
    <property type="evidence" value="ECO:0007669"/>
    <property type="project" value="UniProtKB-UniRule"/>
</dbReference>
<evidence type="ECO:0000256" key="7">
    <source>
        <dbReference type="ARBA" id="ARBA00022833"/>
    </source>
</evidence>
<keyword evidence="4 13" id="KW-0479">Metal-binding</keyword>
<proteinExistence type="inferred from homology"/>
<evidence type="ECO:0000313" key="14">
    <source>
        <dbReference type="EMBL" id="RIB15005.1"/>
    </source>
</evidence>
<evidence type="ECO:0000256" key="3">
    <source>
        <dbReference type="ARBA" id="ARBA00021280"/>
    </source>
</evidence>
<dbReference type="Pfam" id="PF03850">
    <property type="entry name" value="Tfb4"/>
    <property type="match status" value="1"/>
</dbReference>
<keyword evidence="10 13" id="KW-0234">DNA repair</keyword>
<dbReference type="Proteomes" id="UP000266673">
    <property type="component" value="Unassembled WGS sequence"/>
</dbReference>
<accession>A0A397UXX2</accession>
<dbReference type="GO" id="GO:0006355">
    <property type="term" value="P:regulation of DNA-templated transcription"/>
    <property type="evidence" value="ECO:0007669"/>
    <property type="project" value="InterPro"/>
</dbReference>
<dbReference type="STRING" id="44941.A0A397UXX2"/>
<comment type="caution">
    <text evidence="14">The sequence shown here is derived from an EMBL/GenBank/DDBJ whole genome shotgun (WGS) entry which is preliminary data.</text>
</comment>
<evidence type="ECO:0000256" key="5">
    <source>
        <dbReference type="ARBA" id="ARBA00022763"/>
    </source>
</evidence>
<evidence type="ECO:0000256" key="6">
    <source>
        <dbReference type="ARBA" id="ARBA00022771"/>
    </source>
</evidence>
<keyword evidence="6 13" id="KW-0863">Zinc-finger</keyword>
<evidence type="ECO:0000313" key="15">
    <source>
        <dbReference type="Proteomes" id="UP000266673"/>
    </source>
</evidence>
<organism evidence="14 15">
    <name type="scientific">Gigaspora rosea</name>
    <dbReference type="NCBI Taxonomy" id="44941"/>
    <lineage>
        <taxon>Eukaryota</taxon>
        <taxon>Fungi</taxon>
        <taxon>Fungi incertae sedis</taxon>
        <taxon>Mucoromycota</taxon>
        <taxon>Glomeromycotina</taxon>
        <taxon>Glomeromycetes</taxon>
        <taxon>Diversisporales</taxon>
        <taxon>Gigasporaceae</taxon>
        <taxon>Gigaspora</taxon>
    </lineage>
</organism>
<dbReference type="InterPro" id="IPR036465">
    <property type="entry name" value="vWFA_dom_sf"/>
</dbReference>
<keyword evidence="11 13" id="KW-0539">Nucleus</keyword>
<dbReference type="EMBL" id="QKWP01000778">
    <property type="protein sequence ID" value="RIB15005.1"/>
    <property type="molecule type" value="Genomic_DNA"/>
</dbReference>
<dbReference type="PANTHER" id="PTHR12831:SF0">
    <property type="entry name" value="GENERAL TRANSCRIPTION FACTOR IIH SUBUNIT 3"/>
    <property type="match status" value="1"/>
</dbReference>
<reference evidence="14 15" key="1">
    <citation type="submission" date="2018-06" db="EMBL/GenBank/DDBJ databases">
        <title>Comparative genomics reveals the genomic features of Rhizophagus irregularis, R. cerebriforme, R. diaphanum and Gigaspora rosea, and their symbiotic lifestyle signature.</title>
        <authorList>
            <person name="Morin E."/>
            <person name="San Clemente H."/>
            <person name="Chen E.C.H."/>
            <person name="De La Providencia I."/>
            <person name="Hainaut M."/>
            <person name="Kuo A."/>
            <person name="Kohler A."/>
            <person name="Murat C."/>
            <person name="Tang N."/>
            <person name="Roy S."/>
            <person name="Loubradou J."/>
            <person name="Henrissat B."/>
            <person name="Grigoriev I.V."/>
            <person name="Corradi N."/>
            <person name="Roux C."/>
            <person name="Martin F.M."/>
        </authorList>
    </citation>
    <scope>NUCLEOTIDE SEQUENCE [LARGE SCALE GENOMIC DNA]</scope>
    <source>
        <strain evidence="14 15">DAOM 194757</strain>
    </source>
</reference>
<keyword evidence="5 13" id="KW-0227">DNA damage</keyword>
<evidence type="ECO:0000256" key="12">
    <source>
        <dbReference type="ARBA" id="ARBA00033341"/>
    </source>
</evidence>
<dbReference type="AlphaFoldDB" id="A0A397UXX2"/>
<evidence type="ECO:0000256" key="9">
    <source>
        <dbReference type="ARBA" id="ARBA00023163"/>
    </source>
</evidence>